<evidence type="ECO:0000256" key="1">
    <source>
        <dbReference type="ARBA" id="ARBA00000085"/>
    </source>
</evidence>
<proteinExistence type="predicted"/>
<evidence type="ECO:0000256" key="7">
    <source>
        <dbReference type="ARBA" id="ARBA00022840"/>
    </source>
</evidence>
<dbReference type="InterPro" id="IPR011102">
    <property type="entry name" value="Sig_transdc_His_kinase_HWE"/>
</dbReference>
<dbReference type="InterPro" id="IPR035965">
    <property type="entry name" value="PAS-like_dom_sf"/>
</dbReference>
<keyword evidence="5" id="KW-0547">Nucleotide-binding</keyword>
<keyword evidence="4" id="KW-0808">Transferase</keyword>
<keyword evidence="10" id="KW-1185">Reference proteome</keyword>
<evidence type="ECO:0000256" key="3">
    <source>
        <dbReference type="ARBA" id="ARBA00022553"/>
    </source>
</evidence>
<protein>
    <recommendedName>
        <fullName evidence="2">histidine kinase</fullName>
        <ecNumber evidence="2">2.7.13.3</ecNumber>
    </recommendedName>
</protein>
<comment type="caution">
    <text evidence="9">The sequence shown here is derived from an EMBL/GenBank/DDBJ whole genome shotgun (WGS) entry which is preliminary data.</text>
</comment>
<dbReference type="SMART" id="SM00911">
    <property type="entry name" value="HWE_HK"/>
    <property type="match status" value="1"/>
</dbReference>
<organism evidence="9 10">
    <name type="scientific">Novosphingobium indicum</name>
    <dbReference type="NCBI Taxonomy" id="462949"/>
    <lineage>
        <taxon>Bacteria</taxon>
        <taxon>Pseudomonadati</taxon>
        <taxon>Pseudomonadota</taxon>
        <taxon>Alphaproteobacteria</taxon>
        <taxon>Sphingomonadales</taxon>
        <taxon>Sphingomonadaceae</taxon>
        <taxon>Novosphingobium</taxon>
    </lineage>
</organism>
<evidence type="ECO:0000259" key="8">
    <source>
        <dbReference type="SMART" id="SM00911"/>
    </source>
</evidence>
<evidence type="ECO:0000256" key="4">
    <source>
        <dbReference type="ARBA" id="ARBA00022679"/>
    </source>
</evidence>
<keyword evidence="7" id="KW-0067">ATP-binding</keyword>
<feature type="domain" description="Signal transduction histidine kinase HWE region" evidence="8">
    <location>
        <begin position="166"/>
        <end position="245"/>
    </location>
</feature>
<dbReference type="Gene3D" id="3.30.565.10">
    <property type="entry name" value="Histidine kinase-like ATPase, C-terminal domain"/>
    <property type="match status" value="1"/>
</dbReference>
<dbReference type="SUPFAM" id="SSF55785">
    <property type="entry name" value="PYP-like sensor domain (PAS domain)"/>
    <property type="match status" value="1"/>
</dbReference>
<evidence type="ECO:0000256" key="5">
    <source>
        <dbReference type="ARBA" id="ARBA00022741"/>
    </source>
</evidence>
<sequence>MTDGDPLNTPSTMRARVDAFDWDRSPLGPRTQWSAELETVVQQVLDSRFPKAVTWGREFITIYNDAFRPILGDKPEALGRPFSEIWAEVWDQIGPIAQSAMEGQSTFVENFPLVIDRRGMPEQAYFTFCYSPLRLRDGNVAGMLDTVIETTETVEAQAKLEIVNQELAHRIKNSLAVVQSIASQTLRQHVDPVVFVDFERRLGALANVHGALAMQDWSGGQMEPLVRSALGVTLDMSRVHIAGDDINIGPKTTMSLALLLHELATNALKYGAMSVDSGQVDVTWKVDNSLLQFIWREKHGPPVTAPSHKGFGSRLIRHGFSTAGECEIVFSREGLRLKASAPLDAIPN</sequence>
<name>A0ABQ2K3B1_9SPHN</name>
<accession>A0ABQ2K3B1</accession>
<comment type="catalytic activity">
    <reaction evidence="1">
        <text>ATP + protein L-histidine = ADP + protein N-phospho-L-histidine.</text>
        <dbReference type="EC" id="2.7.13.3"/>
    </reaction>
</comment>
<dbReference type="EMBL" id="BMLK01000049">
    <property type="protein sequence ID" value="GGN62585.1"/>
    <property type="molecule type" value="Genomic_DNA"/>
</dbReference>
<dbReference type="EC" id="2.7.13.3" evidence="2"/>
<dbReference type="PANTHER" id="PTHR41523:SF7">
    <property type="entry name" value="HISTIDINE KINASE"/>
    <property type="match status" value="1"/>
</dbReference>
<keyword evidence="6 9" id="KW-0418">Kinase</keyword>
<dbReference type="Gene3D" id="3.30.450.20">
    <property type="entry name" value="PAS domain"/>
    <property type="match status" value="1"/>
</dbReference>
<gene>
    <name evidence="9" type="ORF">GCM10011349_46420</name>
</gene>
<dbReference type="GO" id="GO:0016301">
    <property type="term" value="F:kinase activity"/>
    <property type="evidence" value="ECO:0007669"/>
    <property type="project" value="UniProtKB-KW"/>
</dbReference>
<keyword evidence="3" id="KW-0597">Phosphoprotein</keyword>
<evidence type="ECO:0000313" key="9">
    <source>
        <dbReference type="EMBL" id="GGN62585.1"/>
    </source>
</evidence>
<dbReference type="InterPro" id="IPR036890">
    <property type="entry name" value="HATPase_C_sf"/>
</dbReference>
<evidence type="ECO:0000256" key="6">
    <source>
        <dbReference type="ARBA" id="ARBA00022777"/>
    </source>
</evidence>
<dbReference type="PANTHER" id="PTHR41523">
    <property type="entry name" value="TWO-COMPONENT SYSTEM SENSOR PROTEIN"/>
    <property type="match status" value="1"/>
</dbReference>
<evidence type="ECO:0000256" key="2">
    <source>
        <dbReference type="ARBA" id="ARBA00012438"/>
    </source>
</evidence>
<dbReference type="Proteomes" id="UP000605099">
    <property type="component" value="Unassembled WGS sequence"/>
</dbReference>
<reference evidence="10" key="1">
    <citation type="journal article" date="2019" name="Int. J. Syst. Evol. Microbiol.">
        <title>The Global Catalogue of Microorganisms (GCM) 10K type strain sequencing project: providing services to taxonomists for standard genome sequencing and annotation.</title>
        <authorList>
            <consortium name="The Broad Institute Genomics Platform"/>
            <consortium name="The Broad Institute Genome Sequencing Center for Infectious Disease"/>
            <person name="Wu L."/>
            <person name="Ma J."/>
        </authorList>
    </citation>
    <scope>NUCLEOTIDE SEQUENCE [LARGE SCALE GENOMIC DNA]</scope>
    <source>
        <strain evidence="10">CGMCC 1.6784</strain>
    </source>
</reference>
<dbReference type="RefSeq" id="WP_188823783.1">
    <property type="nucleotide sequence ID" value="NZ_BMLK01000049.1"/>
</dbReference>
<dbReference type="Pfam" id="PF07536">
    <property type="entry name" value="HWE_HK"/>
    <property type="match status" value="1"/>
</dbReference>
<evidence type="ECO:0000313" key="10">
    <source>
        <dbReference type="Proteomes" id="UP000605099"/>
    </source>
</evidence>